<dbReference type="RefSeq" id="WP_133593195.1">
    <property type="nucleotide sequence ID" value="NZ_SNVV01000014.1"/>
</dbReference>
<dbReference type="SUPFAM" id="SSF52141">
    <property type="entry name" value="Uracil-DNA glycosylase-like"/>
    <property type="match status" value="1"/>
</dbReference>
<dbReference type="InterPro" id="IPR026353">
    <property type="entry name" value="Hypoxan-DNA_Glyclase"/>
</dbReference>
<protein>
    <submittedName>
        <fullName evidence="2">G/U mismatch-specific uracil-DNA glycosylase</fullName>
    </submittedName>
</protein>
<dbReference type="InterPro" id="IPR036895">
    <property type="entry name" value="Uracil-DNA_glycosylase-like_sf"/>
</dbReference>
<feature type="domain" description="Uracil-DNA glycosylase-like" evidence="1">
    <location>
        <begin position="8"/>
        <end position="164"/>
    </location>
</feature>
<reference evidence="2 3" key="1">
    <citation type="submission" date="2019-03" db="EMBL/GenBank/DDBJ databases">
        <title>Genomic Encyclopedia of Type Strains, Phase IV (KMG-IV): sequencing the most valuable type-strain genomes for metagenomic binning, comparative biology and taxonomic classification.</title>
        <authorList>
            <person name="Goeker M."/>
        </authorList>
    </citation>
    <scope>NUCLEOTIDE SEQUENCE [LARGE SCALE GENOMIC DNA]</scope>
    <source>
        <strain evidence="2 3">DSM 12121</strain>
    </source>
</reference>
<gene>
    <name evidence="2" type="ORF">C7389_11418</name>
</gene>
<dbReference type="EMBL" id="SNVV01000014">
    <property type="protein sequence ID" value="TDN48631.1"/>
    <property type="molecule type" value="Genomic_DNA"/>
</dbReference>
<dbReference type="SMART" id="SM00987">
    <property type="entry name" value="UreE_C"/>
    <property type="match status" value="1"/>
</dbReference>
<accession>A0A4R6DTZ1</accession>
<name>A0A4R6DTZ1_9RHOO</name>
<dbReference type="OrthoDB" id="9799921at2"/>
<proteinExistence type="predicted"/>
<dbReference type="Pfam" id="PF03167">
    <property type="entry name" value="UDG"/>
    <property type="match status" value="1"/>
</dbReference>
<keyword evidence="3" id="KW-1185">Reference proteome</keyword>
<dbReference type="InterPro" id="IPR005122">
    <property type="entry name" value="Uracil-DNA_glycosylase-like"/>
</dbReference>
<dbReference type="SMART" id="SM00986">
    <property type="entry name" value="UDG"/>
    <property type="match status" value="1"/>
</dbReference>
<evidence type="ECO:0000313" key="2">
    <source>
        <dbReference type="EMBL" id="TDN48631.1"/>
    </source>
</evidence>
<sequence length="172" mass="18435">MFVVSSFPPVFREDARVLVLGSMPGVASLTAGQYYAHPRNAFWPIMGTLLGADPQLPYADRLRRLQDAGVALWDVIAHCERPGSLDSAIAPASVIANDLPGLLTLCSGIRHVFFNGSAAETAFRRHVKLPAGLPQPQFMRLPSTSPAHAARSLTEKIAAWSAVAAALDRPLP</sequence>
<evidence type="ECO:0000259" key="1">
    <source>
        <dbReference type="SMART" id="SM00986"/>
    </source>
</evidence>
<comment type="caution">
    <text evidence="2">The sequence shown here is derived from an EMBL/GenBank/DDBJ whole genome shotgun (WGS) entry which is preliminary data.</text>
</comment>
<organism evidence="2 3">
    <name type="scientific">Azoarcus indigens</name>
    <dbReference type="NCBI Taxonomy" id="29545"/>
    <lineage>
        <taxon>Bacteria</taxon>
        <taxon>Pseudomonadati</taxon>
        <taxon>Pseudomonadota</taxon>
        <taxon>Betaproteobacteria</taxon>
        <taxon>Rhodocyclales</taxon>
        <taxon>Zoogloeaceae</taxon>
        <taxon>Azoarcus</taxon>
    </lineage>
</organism>
<dbReference type="NCBIfam" id="TIGR04274">
    <property type="entry name" value="hypoxanDNAglyco"/>
    <property type="match status" value="1"/>
</dbReference>
<dbReference type="Gene3D" id="3.40.470.10">
    <property type="entry name" value="Uracil-DNA glycosylase-like domain"/>
    <property type="match status" value="1"/>
</dbReference>
<dbReference type="AlphaFoldDB" id="A0A4R6DTZ1"/>
<dbReference type="CDD" id="cd10032">
    <property type="entry name" value="UDG-F6_HDG"/>
    <property type="match status" value="1"/>
</dbReference>
<dbReference type="Proteomes" id="UP000295129">
    <property type="component" value="Unassembled WGS sequence"/>
</dbReference>
<evidence type="ECO:0000313" key="3">
    <source>
        <dbReference type="Proteomes" id="UP000295129"/>
    </source>
</evidence>